<evidence type="ECO:0000313" key="3">
    <source>
        <dbReference type="Proteomes" id="UP000324222"/>
    </source>
</evidence>
<dbReference type="AlphaFoldDB" id="A0A5B7EBP6"/>
<name>A0A5B7EBP6_PORTR</name>
<sequence length="124" mass="13496">MATCSIAMLFQRNKTKRSTTLQGGAVERGTVREVTDMGKATQVRTRDASAPQGDRGQPRCAEQVPGMAEVGLVLQQSSFPPPWTESNQVFLSFPDDGDISGAVVAPQDRLSHYRLAWTDKAWGS</sequence>
<gene>
    <name evidence="2" type="ORF">E2C01_024068</name>
</gene>
<proteinExistence type="predicted"/>
<feature type="region of interest" description="Disordered" evidence="1">
    <location>
        <begin position="37"/>
        <end position="60"/>
    </location>
</feature>
<protein>
    <submittedName>
        <fullName evidence="2">Uncharacterized protein</fullName>
    </submittedName>
</protein>
<accession>A0A5B7EBP6</accession>
<evidence type="ECO:0000256" key="1">
    <source>
        <dbReference type="SAM" id="MobiDB-lite"/>
    </source>
</evidence>
<reference evidence="2 3" key="1">
    <citation type="submission" date="2019-05" db="EMBL/GenBank/DDBJ databases">
        <title>Another draft genome of Portunus trituberculatus and its Hox gene families provides insights of decapod evolution.</title>
        <authorList>
            <person name="Jeong J.-H."/>
            <person name="Song I."/>
            <person name="Kim S."/>
            <person name="Choi T."/>
            <person name="Kim D."/>
            <person name="Ryu S."/>
            <person name="Kim W."/>
        </authorList>
    </citation>
    <scope>NUCLEOTIDE SEQUENCE [LARGE SCALE GENOMIC DNA]</scope>
    <source>
        <tissue evidence="2">Muscle</tissue>
    </source>
</reference>
<dbReference type="EMBL" id="VSRR010002320">
    <property type="protein sequence ID" value="MPC30799.1"/>
    <property type="molecule type" value="Genomic_DNA"/>
</dbReference>
<evidence type="ECO:0000313" key="2">
    <source>
        <dbReference type="EMBL" id="MPC30799.1"/>
    </source>
</evidence>
<dbReference type="Proteomes" id="UP000324222">
    <property type="component" value="Unassembled WGS sequence"/>
</dbReference>
<comment type="caution">
    <text evidence="2">The sequence shown here is derived from an EMBL/GenBank/DDBJ whole genome shotgun (WGS) entry which is preliminary data.</text>
</comment>
<organism evidence="2 3">
    <name type="scientific">Portunus trituberculatus</name>
    <name type="common">Swimming crab</name>
    <name type="synonym">Neptunus trituberculatus</name>
    <dbReference type="NCBI Taxonomy" id="210409"/>
    <lineage>
        <taxon>Eukaryota</taxon>
        <taxon>Metazoa</taxon>
        <taxon>Ecdysozoa</taxon>
        <taxon>Arthropoda</taxon>
        <taxon>Crustacea</taxon>
        <taxon>Multicrustacea</taxon>
        <taxon>Malacostraca</taxon>
        <taxon>Eumalacostraca</taxon>
        <taxon>Eucarida</taxon>
        <taxon>Decapoda</taxon>
        <taxon>Pleocyemata</taxon>
        <taxon>Brachyura</taxon>
        <taxon>Eubrachyura</taxon>
        <taxon>Portunoidea</taxon>
        <taxon>Portunidae</taxon>
        <taxon>Portuninae</taxon>
        <taxon>Portunus</taxon>
    </lineage>
</organism>
<keyword evidence="3" id="KW-1185">Reference proteome</keyword>